<proteinExistence type="predicted"/>
<sequence length="485" mass="54433">MGGCNRVWESHASARMGRLDRSDSTALQKTNVKRLALCFVVLPEAQLPIFPIPDSPTTLLLFLYLITLYFQKAGKALVTPLVLRVSMSGGHCLPSEMTYLLPLLDFDSFPVCQWCLNNLRKYITRKKSLWHLTLVGFNPALSCMGSQCRRAMLRHEWAGSTGVIPRPNRKPTPNSPFPIFPIPDSPTTLKFLTAKRPATPRRYKCNASGISNVHGRRRLLTIRKLLPETGSIIFGHGSLCDGFPETALPVFLIAARQSPRRVSRNAAHEYEPLAWLETSRVPRQTVTFDSARAGRSIAGLFPVFRKFPSATSSTESGNAPDIWQQAHPLLHGTYNINCEKWVYIVERHYVHLCLPLWGLKALGSYLTYNSRVHICVGEPCFGTNGSARPDTTVEQKTDVKQRLCYVSLCYRRPISPFLIPDSPTTFKFLTPQKACNALVTPLVFQVCMGGGDCLSSGDPSARLPAQEIDVYGNYQRWDCRREYQQ</sequence>
<dbReference type="AlphaFoldDB" id="A0A2H1VSG3"/>
<protein>
    <submittedName>
        <fullName evidence="1">SFRICE_022705</fullName>
    </submittedName>
</protein>
<organism evidence="1">
    <name type="scientific">Spodoptera frugiperda</name>
    <name type="common">Fall armyworm</name>
    <dbReference type="NCBI Taxonomy" id="7108"/>
    <lineage>
        <taxon>Eukaryota</taxon>
        <taxon>Metazoa</taxon>
        <taxon>Ecdysozoa</taxon>
        <taxon>Arthropoda</taxon>
        <taxon>Hexapoda</taxon>
        <taxon>Insecta</taxon>
        <taxon>Pterygota</taxon>
        <taxon>Neoptera</taxon>
        <taxon>Endopterygota</taxon>
        <taxon>Lepidoptera</taxon>
        <taxon>Glossata</taxon>
        <taxon>Ditrysia</taxon>
        <taxon>Noctuoidea</taxon>
        <taxon>Noctuidae</taxon>
        <taxon>Amphipyrinae</taxon>
        <taxon>Spodoptera</taxon>
    </lineage>
</organism>
<accession>A0A2H1VSG3</accession>
<dbReference type="EMBL" id="ODYU01004173">
    <property type="protein sequence ID" value="SOQ43760.1"/>
    <property type="molecule type" value="Genomic_DNA"/>
</dbReference>
<gene>
    <name evidence="1" type="ORF">SFRICE_022705</name>
</gene>
<evidence type="ECO:0000313" key="1">
    <source>
        <dbReference type="EMBL" id="SOQ43760.1"/>
    </source>
</evidence>
<name>A0A2H1VSG3_SPOFR</name>
<reference evidence="1" key="1">
    <citation type="submission" date="2016-07" db="EMBL/GenBank/DDBJ databases">
        <authorList>
            <person name="Bretaudeau A."/>
        </authorList>
    </citation>
    <scope>NUCLEOTIDE SEQUENCE</scope>
    <source>
        <strain evidence="1">Rice</strain>
        <tissue evidence="1">Whole body</tissue>
    </source>
</reference>